<evidence type="ECO:0000313" key="3">
    <source>
        <dbReference type="Proteomes" id="UP000013827"/>
    </source>
</evidence>
<feature type="region of interest" description="Disordered" evidence="1">
    <location>
        <begin position="13"/>
        <end position="35"/>
    </location>
</feature>
<dbReference type="HOGENOM" id="CLU_961171_0_0_1"/>
<evidence type="ECO:0000256" key="1">
    <source>
        <dbReference type="SAM" id="MobiDB-lite"/>
    </source>
</evidence>
<dbReference type="RefSeq" id="XP_005785480.1">
    <property type="nucleotide sequence ID" value="XM_005785423.1"/>
</dbReference>
<dbReference type="RefSeq" id="XP_005776428.1">
    <property type="nucleotide sequence ID" value="XM_005776371.1"/>
</dbReference>
<reference evidence="2" key="2">
    <citation type="submission" date="2024-10" db="UniProtKB">
        <authorList>
            <consortium name="EnsemblProtists"/>
        </authorList>
    </citation>
    <scope>IDENTIFICATION</scope>
</reference>
<dbReference type="KEGG" id="ehx:EMIHUDRAFT_230034"/>
<dbReference type="KEGG" id="ehx:EMIHUDRAFT_207028"/>
<sequence length="290" mass="31221">MLGLSWLRRRPLSNGGGGDAARPRSPATTTAAVPTAPAASLSEDCAMISAAIMARTAVRRREGRVRLARCLRDAVAAEMRQRASRLQVVRANACLRAERQKACRELLDVPLLLLAAPSDDVLAASEHAKEMDVSGFDFAASDHALHALRGDCRDCVTRLTHVLDAAERGSKRRVDKIAEDEAAAAAVVAAKAQADEVARLAETRARSATLAAEIRESRARDAEARALARLAEVNALLSTNHISPKAKRHKGVIPARPRPPTNNGHLGRAMYASKLAHRRSNAEFDIFSDL</sequence>
<dbReference type="EnsemblProtists" id="EOD23999">
    <property type="protein sequence ID" value="EOD23999"/>
    <property type="gene ID" value="EMIHUDRAFT_207028"/>
</dbReference>
<feature type="region of interest" description="Disordered" evidence="1">
    <location>
        <begin position="244"/>
        <end position="266"/>
    </location>
</feature>
<reference evidence="3" key="1">
    <citation type="journal article" date="2013" name="Nature">
        <title>Pan genome of the phytoplankton Emiliania underpins its global distribution.</title>
        <authorList>
            <person name="Read B.A."/>
            <person name="Kegel J."/>
            <person name="Klute M.J."/>
            <person name="Kuo A."/>
            <person name="Lefebvre S.C."/>
            <person name="Maumus F."/>
            <person name="Mayer C."/>
            <person name="Miller J."/>
            <person name="Monier A."/>
            <person name="Salamov A."/>
            <person name="Young J."/>
            <person name="Aguilar M."/>
            <person name="Claverie J.M."/>
            <person name="Frickenhaus S."/>
            <person name="Gonzalez K."/>
            <person name="Herman E.K."/>
            <person name="Lin Y.C."/>
            <person name="Napier J."/>
            <person name="Ogata H."/>
            <person name="Sarno A.F."/>
            <person name="Shmutz J."/>
            <person name="Schroeder D."/>
            <person name="de Vargas C."/>
            <person name="Verret F."/>
            <person name="von Dassow P."/>
            <person name="Valentin K."/>
            <person name="Van de Peer Y."/>
            <person name="Wheeler G."/>
            <person name="Dacks J.B."/>
            <person name="Delwiche C.F."/>
            <person name="Dyhrman S.T."/>
            <person name="Glockner G."/>
            <person name="John U."/>
            <person name="Richards T."/>
            <person name="Worden A.Z."/>
            <person name="Zhang X."/>
            <person name="Grigoriev I.V."/>
            <person name="Allen A.E."/>
            <person name="Bidle K."/>
            <person name="Borodovsky M."/>
            <person name="Bowler C."/>
            <person name="Brownlee C."/>
            <person name="Cock J.M."/>
            <person name="Elias M."/>
            <person name="Gladyshev V.N."/>
            <person name="Groth M."/>
            <person name="Guda C."/>
            <person name="Hadaegh A."/>
            <person name="Iglesias-Rodriguez M.D."/>
            <person name="Jenkins J."/>
            <person name="Jones B.M."/>
            <person name="Lawson T."/>
            <person name="Leese F."/>
            <person name="Lindquist E."/>
            <person name="Lobanov A."/>
            <person name="Lomsadze A."/>
            <person name="Malik S.B."/>
            <person name="Marsh M.E."/>
            <person name="Mackinder L."/>
            <person name="Mock T."/>
            <person name="Mueller-Roeber B."/>
            <person name="Pagarete A."/>
            <person name="Parker M."/>
            <person name="Probert I."/>
            <person name="Quesneville H."/>
            <person name="Raines C."/>
            <person name="Rensing S.A."/>
            <person name="Riano-Pachon D.M."/>
            <person name="Richier S."/>
            <person name="Rokitta S."/>
            <person name="Shiraiwa Y."/>
            <person name="Soanes D.M."/>
            <person name="van der Giezen M."/>
            <person name="Wahlund T.M."/>
            <person name="Williams B."/>
            <person name="Wilson W."/>
            <person name="Wolfe G."/>
            <person name="Wurch L.L."/>
        </authorList>
    </citation>
    <scope>NUCLEOTIDE SEQUENCE</scope>
</reference>
<dbReference type="AlphaFoldDB" id="A0A0D3KBB6"/>
<dbReference type="Proteomes" id="UP000013827">
    <property type="component" value="Unassembled WGS sequence"/>
</dbReference>
<name>A0A0D3KBB6_EMIH1</name>
<keyword evidence="3" id="KW-1185">Reference proteome</keyword>
<proteinExistence type="predicted"/>
<feature type="compositionally biased region" description="Low complexity" evidence="1">
    <location>
        <begin position="23"/>
        <end position="35"/>
    </location>
</feature>
<dbReference type="PaxDb" id="2903-EOD23999"/>
<protein>
    <submittedName>
        <fullName evidence="2">Uncharacterized protein</fullName>
    </submittedName>
</protein>
<organism evidence="2 3">
    <name type="scientific">Emiliania huxleyi (strain CCMP1516)</name>
    <dbReference type="NCBI Taxonomy" id="280463"/>
    <lineage>
        <taxon>Eukaryota</taxon>
        <taxon>Haptista</taxon>
        <taxon>Haptophyta</taxon>
        <taxon>Prymnesiophyceae</taxon>
        <taxon>Isochrysidales</taxon>
        <taxon>Noelaerhabdaceae</taxon>
        <taxon>Emiliania</taxon>
    </lineage>
</organism>
<dbReference type="EnsemblProtists" id="EOD33051">
    <property type="protein sequence ID" value="EOD33051"/>
    <property type="gene ID" value="EMIHUDRAFT_230034"/>
</dbReference>
<dbReference type="GeneID" id="17278322"/>
<evidence type="ECO:0000313" key="2">
    <source>
        <dbReference type="EnsemblProtists" id="EOD33051"/>
    </source>
</evidence>
<dbReference type="GeneID" id="17269545"/>
<accession>A0A0D3KBB6</accession>